<gene>
    <name evidence="5" type="ORF">P167DRAFT_580079</name>
</gene>
<dbReference type="STRING" id="1392247.A0A3N4KLU5"/>
<proteinExistence type="predicted"/>
<dbReference type="PROSITE" id="PS50297">
    <property type="entry name" value="ANK_REP_REGION"/>
    <property type="match status" value="8"/>
</dbReference>
<protein>
    <submittedName>
        <fullName evidence="5">Ankyrin</fullName>
    </submittedName>
</protein>
<dbReference type="PRINTS" id="PR01415">
    <property type="entry name" value="ANKYRIN"/>
</dbReference>
<evidence type="ECO:0000313" key="5">
    <source>
        <dbReference type="EMBL" id="RPB06755.1"/>
    </source>
</evidence>
<dbReference type="SUPFAM" id="SSF48403">
    <property type="entry name" value="Ankyrin repeat"/>
    <property type="match status" value="3"/>
</dbReference>
<dbReference type="SMART" id="SM00248">
    <property type="entry name" value="ANK"/>
    <property type="match status" value="15"/>
</dbReference>
<organism evidence="5 6">
    <name type="scientific">Morchella conica CCBAS932</name>
    <dbReference type="NCBI Taxonomy" id="1392247"/>
    <lineage>
        <taxon>Eukaryota</taxon>
        <taxon>Fungi</taxon>
        <taxon>Dikarya</taxon>
        <taxon>Ascomycota</taxon>
        <taxon>Pezizomycotina</taxon>
        <taxon>Pezizomycetes</taxon>
        <taxon>Pezizales</taxon>
        <taxon>Morchellaceae</taxon>
        <taxon>Morchella</taxon>
    </lineage>
</organism>
<feature type="repeat" description="ANK" evidence="3">
    <location>
        <begin position="493"/>
        <end position="525"/>
    </location>
</feature>
<feature type="repeat" description="ANK" evidence="3">
    <location>
        <begin position="113"/>
        <end position="145"/>
    </location>
</feature>
<dbReference type="Proteomes" id="UP000277580">
    <property type="component" value="Unassembled WGS sequence"/>
</dbReference>
<dbReference type="PROSITE" id="PS50088">
    <property type="entry name" value="ANK_REPEAT"/>
    <property type="match status" value="10"/>
</dbReference>
<dbReference type="InterPro" id="IPR002110">
    <property type="entry name" value="Ankyrin_rpt"/>
</dbReference>
<dbReference type="Pfam" id="PF00023">
    <property type="entry name" value="Ank"/>
    <property type="match status" value="2"/>
</dbReference>
<feature type="compositionally biased region" description="Acidic residues" evidence="4">
    <location>
        <begin position="782"/>
        <end position="805"/>
    </location>
</feature>
<feature type="repeat" description="ANK" evidence="3">
    <location>
        <begin position="455"/>
        <end position="492"/>
    </location>
</feature>
<feature type="repeat" description="ANK" evidence="3">
    <location>
        <begin position="182"/>
        <end position="209"/>
    </location>
</feature>
<dbReference type="InterPro" id="IPR036770">
    <property type="entry name" value="Ankyrin_rpt-contain_sf"/>
</dbReference>
<dbReference type="PANTHER" id="PTHR24198:SF165">
    <property type="entry name" value="ANKYRIN REPEAT-CONTAINING PROTEIN-RELATED"/>
    <property type="match status" value="1"/>
</dbReference>
<dbReference type="OrthoDB" id="20872at2759"/>
<reference evidence="5 6" key="1">
    <citation type="journal article" date="2018" name="Nat. Ecol. Evol.">
        <title>Pezizomycetes genomes reveal the molecular basis of ectomycorrhizal truffle lifestyle.</title>
        <authorList>
            <person name="Murat C."/>
            <person name="Payen T."/>
            <person name="Noel B."/>
            <person name="Kuo A."/>
            <person name="Morin E."/>
            <person name="Chen J."/>
            <person name="Kohler A."/>
            <person name="Krizsan K."/>
            <person name="Balestrini R."/>
            <person name="Da Silva C."/>
            <person name="Montanini B."/>
            <person name="Hainaut M."/>
            <person name="Levati E."/>
            <person name="Barry K.W."/>
            <person name="Belfiori B."/>
            <person name="Cichocki N."/>
            <person name="Clum A."/>
            <person name="Dockter R.B."/>
            <person name="Fauchery L."/>
            <person name="Guy J."/>
            <person name="Iotti M."/>
            <person name="Le Tacon F."/>
            <person name="Lindquist E.A."/>
            <person name="Lipzen A."/>
            <person name="Malagnac F."/>
            <person name="Mello A."/>
            <person name="Molinier V."/>
            <person name="Miyauchi S."/>
            <person name="Poulain J."/>
            <person name="Riccioni C."/>
            <person name="Rubini A."/>
            <person name="Sitrit Y."/>
            <person name="Splivallo R."/>
            <person name="Traeger S."/>
            <person name="Wang M."/>
            <person name="Zifcakova L."/>
            <person name="Wipf D."/>
            <person name="Zambonelli A."/>
            <person name="Paolocci F."/>
            <person name="Nowrousian M."/>
            <person name="Ottonello S."/>
            <person name="Baldrian P."/>
            <person name="Spatafora J.W."/>
            <person name="Henrissat B."/>
            <person name="Nagy L.G."/>
            <person name="Aury J.M."/>
            <person name="Wincker P."/>
            <person name="Grigoriev I.V."/>
            <person name="Bonfante P."/>
            <person name="Martin F.M."/>
        </authorList>
    </citation>
    <scope>NUCLEOTIDE SEQUENCE [LARGE SCALE GENOMIC DNA]</scope>
    <source>
        <strain evidence="5 6">CCBAS932</strain>
    </source>
</reference>
<dbReference type="InParanoid" id="A0A3N4KLU5"/>
<dbReference type="Gene3D" id="1.25.40.20">
    <property type="entry name" value="Ankyrin repeat-containing domain"/>
    <property type="match status" value="6"/>
</dbReference>
<dbReference type="PANTHER" id="PTHR24198">
    <property type="entry name" value="ANKYRIN REPEAT AND PROTEIN KINASE DOMAIN-CONTAINING PROTEIN"/>
    <property type="match status" value="1"/>
</dbReference>
<dbReference type="EMBL" id="ML119225">
    <property type="protein sequence ID" value="RPB06755.1"/>
    <property type="molecule type" value="Genomic_DNA"/>
</dbReference>
<name>A0A3N4KLU5_9PEZI</name>
<feature type="repeat" description="ANK" evidence="3">
    <location>
        <begin position="317"/>
        <end position="349"/>
    </location>
</feature>
<feature type="repeat" description="ANK" evidence="3">
    <location>
        <begin position="526"/>
        <end position="559"/>
    </location>
</feature>
<accession>A0A3N4KLU5</accession>
<evidence type="ECO:0000313" key="6">
    <source>
        <dbReference type="Proteomes" id="UP000277580"/>
    </source>
</evidence>
<evidence type="ECO:0000256" key="4">
    <source>
        <dbReference type="SAM" id="MobiDB-lite"/>
    </source>
</evidence>
<dbReference type="Pfam" id="PF12796">
    <property type="entry name" value="Ank_2"/>
    <property type="match status" value="5"/>
</dbReference>
<keyword evidence="6" id="KW-1185">Reference proteome</keyword>
<evidence type="ECO:0000256" key="2">
    <source>
        <dbReference type="ARBA" id="ARBA00023043"/>
    </source>
</evidence>
<dbReference type="AlphaFoldDB" id="A0A3N4KLU5"/>
<sequence>MPYFYNSAGSLYIHMQACHDIAPQDTLLGFLQNEDLTRHLRLSQRPRFRIVIDEYQSVWDKSCMALPLHEATRYIVLHAAAEADSAPLVLFWLKEAPEQSRNRLDIDMMDRKRRRTALQAAVAVESLDAVELLLENGADTSSCRTLPWDIRKPYNMSKIIRFLVRYGLNSNFDQQGEVGAVLQCAIKTGDLDIVKLLLDRGADIDLINEYQITDTFCHRPPRGNAWLKYHKTPLAIALCGKNKDMVMLLLDRGASMKMALRTLYDAEKCGGPEGLGASPMELLVECGMDIDHPLETWKLLETNPEIRRYGYEYERVRSGTILQYAVLTNNLAFAKYLLSKGAKTNTRNRHRETPHHLAARLGFISIARPLLNAERGEKDTPITDKTRECIDANDAVGNTALHLAAGRGEEVIVKMLLHTGADVEARDDEGRSAIHRAISGRNQDMALMLIGKDADGNTPLHLLLHNHLDDDAVMAARCIMINAGTNVNTKDKLGRTPLHIAADKGLVSAVELLVASGSDLKARDLKGRLPIHYAALSRIGLGALVLLIEKGSDIDAQDDEQCTPLECIARDPGKDLLSDQMRLLLKKKAKLDNRDRNGNTPLMELMRRSRFENDSFPCEDDEKRVCWRDKIRMLIQAGADVTVVNSENENLLHLAAGAACDDKLVRLLVGAGVDVNGLDNKSMTPLHLAIRHLLEAATTNGACYAATQNGYATTLPLIIDVGADVHATDNKLRTPLHYAVKDGYDVTRDPKVELLLRNGADMDAKDYDGNTPRFCLSHEIENSEAEESEDNDMNIDERETDDSGGDEGGSPLHLAAQTGNEELAS</sequence>
<feature type="repeat" description="ANK" evidence="3">
    <location>
        <begin position="731"/>
        <end position="767"/>
    </location>
</feature>
<keyword evidence="2 3" id="KW-0040">ANK repeat</keyword>
<evidence type="ECO:0000256" key="3">
    <source>
        <dbReference type="PROSITE-ProRule" id="PRU00023"/>
    </source>
</evidence>
<feature type="repeat" description="ANK" evidence="3">
    <location>
        <begin position="647"/>
        <end position="680"/>
    </location>
</feature>
<feature type="repeat" description="ANK" evidence="3">
    <location>
        <begin position="807"/>
        <end position="825"/>
    </location>
</feature>
<keyword evidence="1" id="KW-0677">Repeat</keyword>
<feature type="repeat" description="ANK" evidence="3">
    <location>
        <begin position="396"/>
        <end position="428"/>
    </location>
</feature>
<feature type="region of interest" description="Disordered" evidence="4">
    <location>
        <begin position="779"/>
        <end position="825"/>
    </location>
</feature>
<evidence type="ECO:0000256" key="1">
    <source>
        <dbReference type="ARBA" id="ARBA00022737"/>
    </source>
</evidence>